<protein>
    <submittedName>
        <fullName evidence="4">Sensor histidine kinase</fullName>
    </submittedName>
</protein>
<dbReference type="GO" id="GO:0016020">
    <property type="term" value="C:membrane"/>
    <property type="evidence" value="ECO:0007669"/>
    <property type="project" value="InterPro"/>
</dbReference>
<feature type="transmembrane region" description="Helical" evidence="1">
    <location>
        <begin position="60"/>
        <end position="78"/>
    </location>
</feature>
<keyword evidence="1" id="KW-0472">Membrane</keyword>
<dbReference type="KEGG" id="asag:FGM00_12765"/>
<dbReference type="PANTHER" id="PTHR34220:SF7">
    <property type="entry name" value="SENSOR HISTIDINE KINASE YPDA"/>
    <property type="match status" value="1"/>
</dbReference>
<dbReference type="Gene3D" id="3.30.565.10">
    <property type="entry name" value="Histidine kinase-like ATPase, C-terminal domain"/>
    <property type="match status" value="1"/>
</dbReference>
<dbReference type="AlphaFoldDB" id="A0A5B7SVR7"/>
<gene>
    <name evidence="4" type="ORF">FGM00_12765</name>
</gene>
<dbReference type="InterPro" id="IPR003594">
    <property type="entry name" value="HATPase_dom"/>
</dbReference>
<organism evidence="4 5">
    <name type="scientific">Aggregatimonas sangjinii</name>
    <dbReference type="NCBI Taxonomy" id="2583587"/>
    <lineage>
        <taxon>Bacteria</taxon>
        <taxon>Pseudomonadati</taxon>
        <taxon>Bacteroidota</taxon>
        <taxon>Flavobacteriia</taxon>
        <taxon>Flavobacteriales</taxon>
        <taxon>Flavobacteriaceae</taxon>
        <taxon>Aggregatimonas</taxon>
    </lineage>
</organism>
<sequence>MRSISRNIRLKELLAILLFYFAFSLLYHIVLWYTSYANTEEGIWGWIDAERYWLASGEQYAFFFLLSIIIWFLGIYLLRTKRTPYQMLAVFLLIPPGIYFVREFRYGLIDAAGQGRLRGNGEAWDLYIPLLFLFFQFGCFFAYRYFKENQQKIRVEGELRQAALKSELSAIKAQLNPHFLYNVFNTINASIPSEHEKTRDMIAELSDLFRYQLKASQQEYVTLREELAFVRKYLNLEKARFEDRLRIHIDVAEHLMEEQVPPMLLQPLVENSVKHGLASLIEGGDISITIFKEEGKLRFEISDTGVGIADKSDVFDKGIGLQNTRLRLQKMYESHLELIDNTPQGLTIRFSI</sequence>
<name>A0A5B7SVR7_9FLAO</name>
<evidence type="ECO:0000313" key="4">
    <source>
        <dbReference type="EMBL" id="QCX00940.1"/>
    </source>
</evidence>
<keyword evidence="4" id="KW-0418">Kinase</keyword>
<dbReference type="SUPFAM" id="SSF55874">
    <property type="entry name" value="ATPase domain of HSP90 chaperone/DNA topoisomerase II/histidine kinase"/>
    <property type="match status" value="1"/>
</dbReference>
<evidence type="ECO:0000313" key="5">
    <source>
        <dbReference type="Proteomes" id="UP000310017"/>
    </source>
</evidence>
<evidence type="ECO:0000256" key="1">
    <source>
        <dbReference type="SAM" id="Phobius"/>
    </source>
</evidence>
<dbReference type="RefSeq" id="WP_138853283.1">
    <property type="nucleotide sequence ID" value="NZ_CP040710.1"/>
</dbReference>
<proteinExistence type="predicted"/>
<accession>A0A5B7SVR7</accession>
<keyword evidence="5" id="KW-1185">Reference proteome</keyword>
<dbReference type="InterPro" id="IPR050640">
    <property type="entry name" value="Bact_2-comp_sensor_kinase"/>
</dbReference>
<dbReference type="EMBL" id="CP040710">
    <property type="protein sequence ID" value="QCX00940.1"/>
    <property type="molecule type" value="Genomic_DNA"/>
</dbReference>
<evidence type="ECO:0000259" key="3">
    <source>
        <dbReference type="Pfam" id="PF06580"/>
    </source>
</evidence>
<feature type="transmembrane region" description="Helical" evidence="1">
    <location>
        <begin position="12"/>
        <end position="34"/>
    </location>
</feature>
<dbReference type="PANTHER" id="PTHR34220">
    <property type="entry name" value="SENSOR HISTIDINE KINASE YPDA"/>
    <property type="match status" value="1"/>
</dbReference>
<reference evidence="4 5" key="1">
    <citation type="submission" date="2019-05" db="EMBL/GenBank/DDBJ databases">
        <title>Genome sequencing of F202Z8.</title>
        <authorList>
            <person name="Kwon Y.M."/>
        </authorList>
    </citation>
    <scope>NUCLEOTIDE SEQUENCE [LARGE SCALE GENOMIC DNA]</scope>
    <source>
        <strain evidence="4 5">F202Z8</strain>
    </source>
</reference>
<feature type="transmembrane region" description="Helical" evidence="1">
    <location>
        <begin position="126"/>
        <end position="146"/>
    </location>
</feature>
<dbReference type="Pfam" id="PF02518">
    <property type="entry name" value="HATPase_c"/>
    <property type="match status" value="1"/>
</dbReference>
<dbReference type="Proteomes" id="UP000310017">
    <property type="component" value="Chromosome"/>
</dbReference>
<evidence type="ECO:0000259" key="2">
    <source>
        <dbReference type="Pfam" id="PF02518"/>
    </source>
</evidence>
<keyword evidence="4" id="KW-0808">Transferase</keyword>
<dbReference type="GO" id="GO:0000155">
    <property type="term" value="F:phosphorelay sensor kinase activity"/>
    <property type="evidence" value="ECO:0007669"/>
    <property type="project" value="InterPro"/>
</dbReference>
<dbReference type="Pfam" id="PF06580">
    <property type="entry name" value="His_kinase"/>
    <property type="match status" value="1"/>
</dbReference>
<dbReference type="OrthoDB" id="9809908at2"/>
<feature type="transmembrane region" description="Helical" evidence="1">
    <location>
        <begin position="85"/>
        <end position="101"/>
    </location>
</feature>
<dbReference type="InterPro" id="IPR036890">
    <property type="entry name" value="HATPase_C_sf"/>
</dbReference>
<dbReference type="InterPro" id="IPR010559">
    <property type="entry name" value="Sig_transdc_His_kin_internal"/>
</dbReference>
<feature type="domain" description="Histidine kinase/HSP90-like ATPase" evidence="2">
    <location>
        <begin position="264"/>
        <end position="351"/>
    </location>
</feature>
<feature type="domain" description="Signal transduction histidine kinase internal region" evidence="3">
    <location>
        <begin position="167"/>
        <end position="245"/>
    </location>
</feature>
<keyword evidence="1" id="KW-1133">Transmembrane helix</keyword>
<keyword evidence="1" id="KW-0812">Transmembrane</keyword>